<proteinExistence type="predicted"/>
<feature type="transmembrane region" description="Helical" evidence="8">
    <location>
        <begin position="21"/>
        <end position="39"/>
    </location>
</feature>
<evidence type="ECO:0000256" key="2">
    <source>
        <dbReference type="ARBA" id="ARBA00004881"/>
    </source>
</evidence>
<evidence type="ECO:0000256" key="3">
    <source>
        <dbReference type="ARBA" id="ARBA00022676"/>
    </source>
</evidence>
<dbReference type="PANTHER" id="PTHR20961">
    <property type="entry name" value="GLYCOSYLTRANSFERASE"/>
    <property type="match status" value="1"/>
</dbReference>
<evidence type="ECO:0000313" key="11">
    <source>
        <dbReference type="Proteomes" id="UP000026962"/>
    </source>
</evidence>
<protein>
    <recommendedName>
        <fullName evidence="9">Glycosyltransferase 61 catalytic domain-containing protein</fullName>
    </recommendedName>
</protein>
<keyword evidence="11" id="KW-1185">Reference proteome</keyword>
<reference evidence="10" key="2">
    <citation type="submission" date="2018-05" db="EMBL/GenBank/DDBJ databases">
        <title>OpunRS2 (Oryza punctata Reference Sequence Version 2).</title>
        <authorList>
            <person name="Zhang J."/>
            <person name="Kudrna D."/>
            <person name="Lee S."/>
            <person name="Talag J."/>
            <person name="Welchert J."/>
            <person name="Wing R.A."/>
        </authorList>
    </citation>
    <scope>NUCLEOTIDE SEQUENCE [LARGE SCALE GENOMIC DNA]</scope>
</reference>
<dbReference type="eggNOG" id="KOG4698">
    <property type="taxonomic scope" value="Eukaryota"/>
</dbReference>
<reference evidence="10" key="1">
    <citation type="submission" date="2015-04" db="UniProtKB">
        <authorList>
            <consortium name="EnsemblPlants"/>
        </authorList>
    </citation>
    <scope>IDENTIFICATION</scope>
</reference>
<dbReference type="OMA" id="GRRNHEA"/>
<keyword evidence="8" id="KW-1133">Transmembrane helix</keyword>
<evidence type="ECO:0000256" key="6">
    <source>
        <dbReference type="ARBA" id="ARBA00023180"/>
    </source>
</evidence>
<keyword evidence="8" id="KW-0812">Transmembrane</keyword>
<evidence type="ECO:0000256" key="4">
    <source>
        <dbReference type="ARBA" id="ARBA00022679"/>
    </source>
</evidence>
<sequence length="578" mass="61424">MKGGGAGLWRPRVESRGLLRRLLSVAAGCFLFLLVFLLSSRRDAIVLLDTTRLGVGRPRAPLRSPAAAAGANILPDSSPSSFAGSAGRRNHEAPSSPAFSSGVRDETVTEVETNDDNAAPAAVAAISGDQEAQPAPVDAVPGDDKSLQAAAAGIAVQTTSPPRHQKLGKITTRADSVDQPRQPLCDFSDHRTDVCDLAGDIRMDANASAFVVVVDPPGGATGPTYKVRPYPRKGDATSMGRVTEITVRTTAAAAAAPRCTTTHAAPAVVFSISGYAGNLFHDFTDVIVPLYNTAARYRGDVQLVVTDGNAATRRWLARYGAVLRGLSRHAPLDLAEAAAAAAAGEVHCFGHAVVGLRAHGELIIDRDRSPDGLGMPDFTRFLRRALSLPRDAPTRPGHGDATKPRPRLLIISRRGTRLLLNTDAVARAAEEVGFEAVASELDMAAADDDVARVGRLVNSFDAVVGVHGAGLTNMVFLPPGAAAIQIVPWGGLRWLARADFGEPAVAMGLRYIQYEVAAGESTLKDKYPRDHEIFTNPTALHKRGFTFMRHTFLNGQDIIVDIHRFKPVLLRALNSLAR</sequence>
<keyword evidence="5" id="KW-0333">Golgi apparatus</keyword>
<dbReference type="InterPro" id="IPR007657">
    <property type="entry name" value="Glycosyltransferase_61"/>
</dbReference>
<evidence type="ECO:0000256" key="5">
    <source>
        <dbReference type="ARBA" id="ARBA00023034"/>
    </source>
</evidence>
<accession>A0A0E0MKZ2</accession>
<comment type="pathway">
    <text evidence="2">Glycan metabolism.</text>
</comment>
<dbReference type="EnsemblPlants" id="OPUNC12G06600.1">
    <property type="protein sequence ID" value="OPUNC12G06600.1"/>
    <property type="gene ID" value="OPUNC12G06600"/>
</dbReference>
<evidence type="ECO:0000259" key="9">
    <source>
        <dbReference type="Pfam" id="PF04577"/>
    </source>
</evidence>
<dbReference type="AlphaFoldDB" id="A0A0E0MKZ2"/>
<keyword evidence="8" id="KW-0472">Membrane</keyword>
<name>A0A0E0MKZ2_ORYPU</name>
<dbReference type="Gramene" id="OPUNC12G06600.1">
    <property type="protein sequence ID" value="OPUNC12G06600.1"/>
    <property type="gene ID" value="OPUNC12G06600"/>
</dbReference>
<feature type="region of interest" description="Disordered" evidence="7">
    <location>
        <begin position="68"/>
        <end position="117"/>
    </location>
</feature>
<evidence type="ECO:0000256" key="1">
    <source>
        <dbReference type="ARBA" id="ARBA00004323"/>
    </source>
</evidence>
<evidence type="ECO:0000256" key="8">
    <source>
        <dbReference type="SAM" id="Phobius"/>
    </source>
</evidence>
<organism evidence="10">
    <name type="scientific">Oryza punctata</name>
    <name type="common">Red rice</name>
    <dbReference type="NCBI Taxonomy" id="4537"/>
    <lineage>
        <taxon>Eukaryota</taxon>
        <taxon>Viridiplantae</taxon>
        <taxon>Streptophyta</taxon>
        <taxon>Embryophyta</taxon>
        <taxon>Tracheophyta</taxon>
        <taxon>Spermatophyta</taxon>
        <taxon>Magnoliopsida</taxon>
        <taxon>Liliopsida</taxon>
        <taxon>Poales</taxon>
        <taxon>Poaceae</taxon>
        <taxon>BOP clade</taxon>
        <taxon>Oryzoideae</taxon>
        <taxon>Oryzeae</taxon>
        <taxon>Oryzinae</taxon>
        <taxon>Oryza</taxon>
    </lineage>
</organism>
<feature type="domain" description="Glycosyltransferase 61 catalytic" evidence="9">
    <location>
        <begin position="380"/>
        <end position="483"/>
    </location>
</feature>
<dbReference type="PANTHER" id="PTHR20961:SF11">
    <property type="entry name" value="OS12G0238900 PROTEIN"/>
    <property type="match status" value="1"/>
</dbReference>
<dbReference type="InterPro" id="IPR049625">
    <property type="entry name" value="Glyco_transf_61_cat"/>
</dbReference>
<dbReference type="Proteomes" id="UP000026962">
    <property type="component" value="Chromosome 12"/>
</dbReference>
<dbReference type="GO" id="GO:0000139">
    <property type="term" value="C:Golgi membrane"/>
    <property type="evidence" value="ECO:0007669"/>
    <property type="project" value="UniProtKB-SubCell"/>
</dbReference>
<keyword evidence="3" id="KW-0328">Glycosyltransferase</keyword>
<dbReference type="GO" id="GO:0016763">
    <property type="term" value="F:pentosyltransferase activity"/>
    <property type="evidence" value="ECO:0007669"/>
    <property type="project" value="UniProtKB-ARBA"/>
</dbReference>
<evidence type="ECO:0000313" key="10">
    <source>
        <dbReference type="EnsemblPlants" id="OPUNC12G06600.1"/>
    </source>
</evidence>
<keyword evidence="6" id="KW-0325">Glycoprotein</keyword>
<comment type="subcellular location">
    <subcellularLocation>
        <location evidence="1">Golgi apparatus membrane</location>
        <topology evidence="1">Single-pass type II membrane protein</topology>
    </subcellularLocation>
</comment>
<keyword evidence="4" id="KW-0808">Transferase</keyword>
<evidence type="ECO:0000256" key="7">
    <source>
        <dbReference type="SAM" id="MobiDB-lite"/>
    </source>
</evidence>
<dbReference type="Pfam" id="PF04577">
    <property type="entry name" value="Glyco_transf_61"/>
    <property type="match status" value="1"/>
</dbReference>